<dbReference type="InterPro" id="IPR057035">
    <property type="entry name" value="Znf-Tbcl_FmdE"/>
</dbReference>
<dbReference type="Pfam" id="PF02663">
    <property type="entry name" value="FmdE"/>
    <property type="match status" value="1"/>
</dbReference>
<dbReference type="Gene3D" id="3.30.60.80">
    <property type="match status" value="1"/>
</dbReference>
<keyword evidence="4" id="KW-1185">Reference proteome</keyword>
<dbReference type="InterPro" id="IPR053194">
    <property type="entry name" value="tRNA_methyltr_O"/>
</dbReference>
<feature type="domain" description="Formylmethanofuran dehydrogenase subunit E" evidence="1">
    <location>
        <begin position="21"/>
        <end position="125"/>
    </location>
</feature>
<dbReference type="EC" id="1.2.99.5" evidence="3"/>
<sequence>MENISVCGMDLKDYLIEMEEFHGGRSPGMLVGAVLLDAAMARMKQTEALVVVAETINCLPDAVQLLTPCTVGNGWLRIFNWSKFAITAYDRTTFNGIRAWLVAEAIPDWPAVHQWFNRPDPLKGMPPFEELAESFLAGRHELVDTSEALVLDSKLRDDHPKETGLCPGCRESYPLSWGDRCPACQGMAYYSVTRASAR</sequence>
<reference evidence="3 4" key="1">
    <citation type="journal article" date="2013" name="Genome Announc.">
        <title>Draft Genome Sequence of Desulfotignum phosphitoxidans DSM 13687 Strain FiPS-3.</title>
        <authorList>
            <person name="Poehlein A."/>
            <person name="Daniel R."/>
            <person name="Simeonova D.D."/>
        </authorList>
    </citation>
    <scope>NUCLEOTIDE SEQUENCE [LARGE SCALE GENOMIC DNA]</scope>
    <source>
        <strain evidence="3 4">DSM 13687</strain>
    </source>
</reference>
<dbReference type="OrthoDB" id="9804309at2"/>
<dbReference type="EMBL" id="APJX01000009">
    <property type="protein sequence ID" value="EMS78173.1"/>
    <property type="molecule type" value="Genomic_DNA"/>
</dbReference>
<gene>
    <name evidence="3" type="primary">fmdE1</name>
    <name evidence="3" type="ORF">Dpo_9c00050</name>
</gene>
<evidence type="ECO:0000259" key="2">
    <source>
        <dbReference type="Pfam" id="PF23475"/>
    </source>
</evidence>
<dbReference type="Gene3D" id="3.30.1330.130">
    <property type="match status" value="1"/>
</dbReference>
<keyword evidence="3" id="KW-0560">Oxidoreductase</keyword>
<dbReference type="InterPro" id="IPR003814">
    <property type="entry name" value="FmdEsu_dom"/>
</dbReference>
<evidence type="ECO:0000313" key="4">
    <source>
        <dbReference type="Proteomes" id="UP000014216"/>
    </source>
</evidence>
<dbReference type="AlphaFoldDB" id="S0FSW2"/>
<dbReference type="Proteomes" id="UP000014216">
    <property type="component" value="Unassembled WGS sequence"/>
</dbReference>
<accession>S0FSW2</accession>
<dbReference type="Pfam" id="PF23475">
    <property type="entry name" value="zf-Tbcl_FmdE"/>
    <property type="match status" value="1"/>
</dbReference>
<dbReference type="GO" id="GO:0016491">
    <property type="term" value="F:oxidoreductase activity"/>
    <property type="evidence" value="ECO:0007669"/>
    <property type="project" value="UniProtKB-KW"/>
</dbReference>
<proteinExistence type="predicted"/>
<dbReference type="PANTHER" id="PTHR39418:SF1">
    <property type="entry name" value="DEHYDROGENASE"/>
    <property type="match status" value="1"/>
</dbReference>
<name>S0FSW2_9BACT</name>
<dbReference type="PANTHER" id="PTHR39418">
    <property type="entry name" value="DEHYDROGENASE-RELATED"/>
    <property type="match status" value="1"/>
</dbReference>
<feature type="domain" description="FmdE-like treble clef zinc finger" evidence="2">
    <location>
        <begin position="158"/>
        <end position="191"/>
    </location>
</feature>
<evidence type="ECO:0000259" key="1">
    <source>
        <dbReference type="Pfam" id="PF02663"/>
    </source>
</evidence>
<protein>
    <submittedName>
        <fullName evidence="3">Formylmethanofuran dehydrogenase subunit FmdE</fullName>
        <ecNumber evidence="3">1.2.99.5</ecNumber>
    </submittedName>
</protein>
<comment type="caution">
    <text evidence="3">The sequence shown here is derived from an EMBL/GenBank/DDBJ whole genome shotgun (WGS) entry which is preliminary data.</text>
</comment>
<evidence type="ECO:0000313" key="3">
    <source>
        <dbReference type="EMBL" id="EMS78173.1"/>
    </source>
</evidence>
<dbReference type="SUPFAM" id="SSF143555">
    <property type="entry name" value="FwdE-like"/>
    <property type="match status" value="1"/>
</dbReference>
<organism evidence="3 4">
    <name type="scientific">Desulfotignum phosphitoxidans DSM 13687</name>
    <dbReference type="NCBI Taxonomy" id="1286635"/>
    <lineage>
        <taxon>Bacteria</taxon>
        <taxon>Pseudomonadati</taxon>
        <taxon>Thermodesulfobacteriota</taxon>
        <taxon>Desulfobacteria</taxon>
        <taxon>Desulfobacterales</taxon>
        <taxon>Desulfobacteraceae</taxon>
        <taxon>Desulfotignum</taxon>
    </lineage>
</organism>